<keyword evidence="5 8" id="KW-0408">Iron</keyword>
<evidence type="ECO:0000259" key="9">
    <source>
        <dbReference type="PROSITE" id="PS51379"/>
    </source>
</evidence>
<evidence type="ECO:0000313" key="10">
    <source>
        <dbReference type="EMBL" id="MBB4689568.1"/>
    </source>
</evidence>
<dbReference type="AlphaFoldDB" id="A0A840J857"/>
<keyword evidence="3 8" id="KW-0479">Metal-binding</keyword>
<comment type="function">
    <text evidence="8">Ferredoxins are iron-sulfur proteins that transfer electrons in a wide variety of metabolic reactions.</text>
</comment>
<dbReference type="InterPro" id="IPR001080">
    <property type="entry name" value="3Fe4S_ferredoxin"/>
</dbReference>
<keyword evidence="4 8" id="KW-0249">Electron transport</keyword>
<evidence type="ECO:0000256" key="3">
    <source>
        <dbReference type="ARBA" id="ARBA00022723"/>
    </source>
</evidence>
<dbReference type="InterPro" id="IPR051269">
    <property type="entry name" value="Fe-S_cluster_ET"/>
</dbReference>
<dbReference type="Proteomes" id="UP000581769">
    <property type="component" value="Unassembled WGS sequence"/>
</dbReference>
<evidence type="ECO:0000256" key="5">
    <source>
        <dbReference type="ARBA" id="ARBA00023004"/>
    </source>
</evidence>
<sequence length="67" mass="7296">MAYSVEIDDKTCNGYGNCVVAAPDVFDLDPETNIAVLQPGHPTDEDDEAVEEAEADCPVRAIILHHR</sequence>
<keyword evidence="2 8" id="KW-0813">Transport</keyword>
<reference evidence="10 11" key="1">
    <citation type="submission" date="2020-08" db="EMBL/GenBank/DDBJ databases">
        <title>Sequencing the genomes of 1000 actinobacteria strains.</title>
        <authorList>
            <person name="Klenk H.-P."/>
        </authorList>
    </citation>
    <scope>NUCLEOTIDE SEQUENCE [LARGE SCALE GENOMIC DNA]</scope>
    <source>
        <strain evidence="10 11">DSM 45859</strain>
    </source>
</reference>
<evidence type="ECO:0000256" key="7">
    <source>
        <dbReference type="ARBA" id="ARBA00023291"/>
    </source>
</evidence>
<dbReference type="PROSITE" id="PS51379">
    <property type="entry name" value="4FE4S_FER_2"/>
    <property type="match status" value="1"/>
</dbReference>
<dbReference type="Gene3D" id="3.30.70.20">
    <property type="match status" value="1"/>
</dbReference>
<dbReference type="Pfam" id="PF13370">
    <property type="entry name" value="Fer4_13"/>
    <property type="match status" value="1"/>
</dbReference>
<dbReference type="RefSeq" id="WP_184784084.1">
    <property type="nucleotide sequence ID" value="NZ_JACHMG010000001.1"/>
</dbReference>
<evidence type="ECO:0000256" key="8">
    <source>
        <dbReference type="RuleBase" id="RU368020"/>
    </source>
</evidence>
<gene>
    <name evidence="10" type="ORF">BJY18_007053</name>
</gene>
<keyword evidence="6 8" id="KW-0411">Iron-sulfur</keyword>
<accession>A0A840J857</accession>
<evidence type="ECO:0000256" key="1">
    <source>
        <dbReference type="ARBA" id="ARBA00001927"/>
    </source>
</evidence>
<dbReference type="GO" id="GO:0051538">
    <property type="term" value="F:3 iron, 4 sulfur cluster binding"/>
    <property type="evidence" value="ECO:0007669"/>
    <property type="project" value="UniProtKB-KW"/>
</dbReference>
<dbReference type="InterPro" id="IPR017896">
    <property type="entry name" value="4Fe4S_Fe-S-bd"/>
</dbReference>
<proteinExistence type="predicted"/>
<feature type="domain" description="4Fe-4S ferredoxin-type" evidence="9">
    <location>
        <begin position="3"/>
        <end position="31"/>
    </location>
</feature>
<dbReference type="GO" id="GO:0005506">
    <property type="term" value="F:iron ion binding"/>
    <property type="evidence" value="ECO:0007669"/>
    <property type="project" value="UniProtKB-UniRule"/>
</dbReference>
<evidence type="ECO:0000313" key="11">
    <source>
        <dbReference type="Proteomes" id="UP000581769"/>
    </source>
</evidence>
<evidence type="ECO:0000256" key="6">
    <source>
        <dbReference type="ARBA" id="ARBA00023014"/>
    </source>
</evidence>
<keyword evidence="7" id="KW-0003">3Fe-4S</keyword>
<dbReference type="PANTHER" id="PTHR36923:SF3">
    <property type="entry name" value="FERREDOXIN"/>
    <property type="match status" value="1"/>
</dbReference>
<organism evidence="10 11">
    <name type="scientific">Amycolatopsis jiangsuensis</name>
    <dbReference type="NCBI Taxonomy" id="1181879"/>
    <lineage>
        <taxon>Bacteria</taxon>
        <taxon>Bacillati</taxon>
        <taxon>Actinomycetota</taxon>
        <taxon>Actinomycetes</taxon>
        <taxon>Pseudonocardiales</taxon>
        <taxon>Pseudonocardiaceae</taxon>
        <taxon>Amycolatopsis</taxon>
    </lineage>
</organism>
<comment type="cofactor">
    <cofactor evidence="1">
        <name>[3Fe-4S] cluster</name>
        <dbReference type="ChEBI" id="CHEBI:21137"/>
    </cofactor>
</comment>
<keyword evidence="11" id="KW-1185">Reference proteome</keyword>
<evidence type="ECO:0000256" key="2">
    <source>
        <dbReference type="ARBA" id="ARBA00022448"/>
    </source>
</evidence>
<dbReference type="PRINTS" id="PR00352">
    <property type="entry name" value="3FE4SFRDOXIN"/>
</dbReference>
<dbReference type="SUPFAM" id="SSF54862">
    <property type="entry name" value="4Fe-4S ferredoxins"/>
    <property type="match status" value="1"/>
</dbReference>
<dbReference type="EMBL" id="JACHMG010000001">
    <property type="protein sequence ID" value="MBB4689568.1"/>
    <property type="molecule type" value="Genomic_DNA"/>
</dbReference>
<name>A0A840J857_9PSEU</name>
<dbReference type="PANTHER" id="PTHR36923">
    <property type="entry name" value="FERREDOXIN"/>
    <property type="match status" value="1"/>
</dbReference>
<comment type="caution">
    <text evidence="10">The sequence shown here is derived from an EMBL/GenBank/DDBJ whole genome shotgun (WGS) entry which is preliminary data.</text>
</comment>
<protein>
    <recommendedName>
        <fullName evidence="8">Ferredoxin</fullName>
    </recommendedName>
</protein>
<evidence type="ECO:0000256" key="4">
    <source>
        <dbReference type="ARBA" id="ARBA00022982"/>
    </source>
</evidence>
<dbReference type="GO" id="GO:0009055">
    <property type="term" value="F:electron transfer activity"/>
    <property type="evidence" value="ECO:0007669"/>
    <property type="project" value="UniProtKB-UniRule"/>
</dbReference>